<sequence length="376" mass="38382">MRRFGFLAVLIVLAALVPSVASAAPRDVCGPAAPGFARCYAKVDSRHALRATGYGPADLRSAYRLPDIGGAGETIAIVDAGDAPTAEADLAVYRQTYGLPPCTTANGCFRKVNQQGDPGPLPPVQGSWPVETALDLDMASAACSQCKLLLVEGDDASFEALGVSVDTAVRLGATIVSNSYGATESRQSADFAAHYRHPGVAIVASSGDSGFTAPSFPAVYSSVIAVGGTSLSKADNTRGWTESVWKGASSGCSAWVAKPAWQKDPNCPGRTVADVSAVADPATGPAVYETTIATGWIVVGGTSASAPFVAGVIALAGHHDQYPDASRLYAQAGQLNDVVSGDNIQYEECGGDYLCTGLPGYDGPTGNGTPNGLAAF</sequence>
<dbReference type="EMBL" id="JBHUKS010000035">
    <property type="protein sequence ID" value="MFD2473918.1"/>
    <property type="molecule type" value="Genomic_DNA"/>
</dbReference>
<keyword evidence="4" id="KW-0732">Signal</keyword>
<keyword evidence="1" id="KW-0645">Protease</keyword>
<organism evidence="6 7">
    <name type="scientific">Amycolatopsis silviterrae</name>
    <dbReference type="NCBI Taxonomy" id="1656914"/>
    <lineage>
        <taxon>Bacteria</taxon>
        <taxon>Bacillati</taxon>
        <taxon>Actinomycetota</taxon>
        <taxon>Actinomycetes</taxon>
        <taxon>Pseudonocardiales</taxon>
        <taxon>Pseudonocardiaceae</taxon>
        <taxon>Amycolatopsis</taxon>
    </lineage>
</organism>
<evidence type="ECO:0000313" key="7">
    <source>
        <dbReference type="Proteomes" id="UP001597483"/>
    </source>
</evidence>
<evidence type="ECO:0000313" key="6">
    <source>
        <dbReference type="EMBL" id="MFD2473918.1"/>
    </source>
</evidence>
<feature type="signal peptide" evidence="4">
    <location>
        <begin position="1"/>
        <end position="23"/>
    </location>
</feature>
<gene>
    <name evidence="6" type="ORF">ACFSVL_41400</name>
</gene>
<dbReference type="InterPro" id="IPR015500">
    <property type="entry name" value="Peptidase_S8_subtilisin-rel"/>
</dbReference>
<dbReference type="SUPFAM" id="SSF52743">
    <property type="entry name" value="Subtilisin-like"/>
    <property type="match status" value="1"/>
</dbReference>
<dbReference type="Gene3D" id="3.40.50.200">
    <property type="entry name" value="Peptidase S8/S53 domain"/>
    <property type="match status" value="1"/>
</dbReference>
<name>A0ABW5HKU9_9PSEU</name>
<dbReference type="PANTHER" id="PTHR14218:SF15">
    <property type="entry name" value="TRIPEPTIDYL-PEPTIDASE 1"/>
    <property type="match status" value="1"/>
</dbReference>
<feature type="domain" description="Peptidase S53" evidence="5">
    <location>
        <begin position="53"/>
        <end position="376"/>
    </location>
</feature>
<keyword evidence="7" id="KW-1185">Reference proteome</keyword>
<evidence type="ECO:0000256" key="1">
    <source>
        <dbReference type="ARBA" id="ARBA00022670"/>
    </source>
</evidence>
<keyword evidence="3" id="KW-0720">Serine protease</keyword>
<feature type="chain" id="PRO_5046362062" evidence="4">
    <location>
        <begin position="24"/>
        <end position="376"/>
    </location>
</feature>
<evidence type="ECO:0000256" key="4">
    <source>
        <dbReference type="SAM" id="SignalP"/>
    </source>
</evidence>
<dbReference type="RefSeq" id="WP_378312773.1">
    <property type="nucleotide sequence ID" value="NZ_JBHUKS010000035.1"/>
</dbReference>
<dbReference type="PRINTS" id="PR00723">
    <property type="entry name" value="SUBTILISIN"/>
</dbReference>
<evidence type="ECO:0000259" key="5">
    <source>
        <dbReference type="PROSITE" id="PS51695"/>
    </source>
</evidence>
<dbReference type="InterPro" id="IPR030400">
    <property type="entry name" value="Sedolisin_dom"/>
</dbReference>
<dbReference type="InterPro" id="IPR036852">
    <property type="entry name" value="Peptidase_S8/S53_dom_sf"/>
</dbReference>
<dbReference type="Proteomes" id="UP001597483">
    <property type="component" value="Unassembled WGS sequence"/>
</dbReference>
<keyword evidence="2" id="KW-0378">Hydrolase</keyword>
<dbReference type="InterPro" id="IPR023828">
    <property type="entry name" value="Peptidase_S8_Ser-AS"/>
</dbReference>
<protein>
    <submittedName>
        <fullName evidence="6">S8 family serine peptidase</fullName>
    </submittedName>
</protein>
<dbReference type="PROSITE" id="PS00138">
    <property type="entry name" value="SUBTILASE_SER"/>
    <property type="match status" value="1"/>
</dbReference>
<comment type="caution">
    <text evidence="6">The sequence shown here is derived from an EMBL/GenBank/DDBJ whole genome shotgun (WGS) entry which is preliminary data.</text>
</comment>
<proteinExistence type="predicted"/>
<evidence type="ECO:0000256" key="3">
    <source>
        <dbReference type="ARBA" id="ARBA00022825"/>
    </source>
</evidence>
<evidence type="ECO:0000256" key="2">
    <source>
        <dbReference type="ARBA" id="ARBA00022801"/>
    </source>
</evidence>
<dbReference type="Pfam" id="PF00082">
    <property type="entry name" value="Peptidase_S8"/>
    <property type="match status" value="1"/>
</dbReference>
<dbReference type="InterPro" id="IPR000209">
    <property type="entry name" value="Peptidase_S8/S53_dom"/>
</dbReference>
<dbReference type="PANTHER" id="PTHR14218">
    <property type="entry name" value="PROTEASE S8 TRIPEPTIDYL PEPTIDASE I CLN2"/>
    <property type="match status" value="1"/>
</dbReference>
<accession>A0ABW5HKU9</accession>
<dbReference type="PROSITE" id="PS51695">
    <property type="entry name" value="SEDOLISIN"/>
    <property type="match status" value="1"/>
</dbReference>
<dbReference type="InterPro" id="IPR050819">
    <property type="entry name" value="Tripeptidyl-peptidase_I"/>
</dbReference>
<reference evidence="7" key="1">
    <citation type="journal article" date="2019" name="Int. J. Syst. Evol. Microbiol.">
        <title>The Global Catalogue of Microorganisms (GCM) 10K type strain sequencing project: providing services to taxonomists for standard genome sequencing and annotation.</title>
        <authorList>
            <consortium name="The Broad Institute Genomics Platform"/>
            <consortium name="The Broad Institute Genome Sequencing Center for Infectious Disease"/>
            <person name="Wu L."/>
            <person name="Ma J."/>
        </authorList>
    </citation>
    <scope>NUCLEOTIDE SEQUENCE [LARGE SCALE GENOMIC DNA]</scope>
    <source>
        <strain evidence="7">CGMCC 4.7641</strain>
    </source>
</reference>